<dbReference type="AlphaFoldDB" id="R4YSH0"/>
<sequence length="105" mass="12375">MQLDESYCIFIGGSYHGEKMRVLDGDGELALPPKYEEDHILSNRSGWVPLEPKKMEQYVRRKVFFRSRNVEVFVVAEMVIEELEPEKIEHLNRLINDLLEQQEPV</sequence>
<evidence type="ECO:0000313" key="1">
    <source>
        <dbReference type="EMBL" id="CCK75064.1"/>
    </source>
</evidence>
<organism evidence="1 2">
    <name type="scientific">Oleispira antarctica RB-8</name>
    <dbReference type="NCBI Taxonomy" id="698738"/>
    <lineage>
        <taxon>Bacteria</taxon>
        <taxon>Pseudomonadati</taxon>
        <taxon>Pseudomonadota</taxon>
        <taxon>Gammaproteobacteria</taxon>
        <taxon>Oceanospirillales</taxon>
        <taxon>Oceanospirillaceae</taxon>
        <taxon>Oleispira</taxon>
    </lineage>
</organism>
<dbReference type="HOGENOM" id="CLU_2233755_0_0_6"/>
<protein>
    <submittedName>
        <fullName evidence="1">Uncharacterized protein</fullName>
    </submittedName>
</protein>
<evidence type="ECO:0000313" key="2">
    <source>
        <dbReference type="Proteomes" id="UP000032749"/>
    </source>
</evidence>
<keyword evidence="2" id="KW-1185">Reference proteome</keyword>
<dbReference type="EMBL" id="FO203512">
    <property type="protein sequence ID" value="CCK75064.1"/>
    <property type="molecule type" value="Genomic_DNA"/>
</dbReference>
<name>R4YSH0_OLEAN</name>
<accession>R4YSH0</accession>
<dbReference type="KEGG" id="oai:OLEAN_C08880"/>
<reference evidence="1 2" key="1">
    <citation type="journal article" date="2013" name="Nat. Commun.">
        <title>Genome sequence and functional genomic analysis of the oil-degrading bacterium Oleispira antarctica.</title>
        <authorList>
            <person name="Kube M."/>
            <person name="Chernikova T.N."/>
            <person name="Al-Ramahi Y."/>
            <person name="Beloqui A."/>
            <person name="Lopez-Cortez N."/>
            <person name="Guazzaroni M.E."/>
            <person name="Heipieper H.J."/>
            <person name="Klages S."/>
            <person name="Kotsyurbenko O.R."/>
            <person name="Langer I."/>
            <person name="Nechitaylo T.Y."/>
            <person name="Lunsdorf H."/>
            <person name="Fernandez M."/>
            <person name="Juarez S."/>
            <person name="Ciordia S."/>
            <person name="Singer A."/>
            <person name="Kagan O."/>
            <person name="Egorova O."/>
            <person name="Petit P.A."/>
            <person name="Stogios P."/>
            <person name="Kim Y."/>
            <person name="Tchigvintsev A."/>
            <person name="Flick R."/>
            <person name="Denaro R."/>
            <person name="Genovese M."/>
            <person name="Albar J.P."/>
            <person name="Reva O.N."/>
            <person name="Martinez-Gomariz M."/>
            <person name="Tran H."/>
            <person name="Ferrer M."/>
            <person name="Savchenko A."/>
            <person name="Yakunin A.F."/>
            <person name="Yakimov M.M."/>
            <person name="Golyshina O.V."/>
            <person name="Reinhardt R."/>
            <person name="Golyshin P.N."/>
        </authorList>
    </citation>
    <scope>NUCLEOTIDE SEQUENCE [LARGE SCALE GENOMIC DNA]</scope>
</reference>
<dbReference type="Proteomes" id="UP000032749">
    <property type="component" value="Chromosome"/>
</dbReference>
<proteinExistence type="predicted"/>
<gene>
    <name evidence="1" type="ORF">OLEAN_C08880</name>
</gene>